<reference evidence="2 3" key="1">
    <citation type="submission" date="2022-08" db="EMBL/GenBank/DDBJ databases">
        <title>Reclassification of Massilia species as members of the genera Telluria, Duganella, Pseudoduganella, Mokoshia gen. nov. and Zemynaea gen. nov. using orthogonal and non-orthogonal genome-based approaches.</title>
        <authorList>
            <person name="Bowman J.P."/>
        </authorList>
    </citation>
    <scope>NUCLEOTIDE SEQUENCE [LARGE SCALE GENOMIC DNA]</scope>
    <source>
        <strain evidence="2 3">JCM 31661</strain>
    </source>
</reference>
<gene>
    <name evidence="2" type="ORF">NX780_15810</name>
</gene>
<evidence type="ECO:0000313" key="2">
    <source>
        <dbReference type="EMBL" id="MCS0597814.1"/>
    </source>
</evidence>
<keyword evidence="3" id="KW-1185">Reference proteome</keyword>
<dbReference type="EMBL" id="JANUHA010000011">
    <property type="protein sequence ID" value="MCS0597814.1"/>
    <property type="molecule type" value="Genomic_DNA"/>
</dbReference>
<name>A0ABT2ANN2_9BURK</name>
<dbReference type="Proteomes" id="UP001206572">
    <property type="component" value="Unassembled WGS sequence"/>
</dbReference>
<dbReference type="RefSeq" id="WP_258828836.1">
    <property type="nucleotide sequence ID" value="NZ_JANUHA010000011.1"/>
</dbReference>
<evidence type="ECO:0008006" key="4">
    <source>
        <dbReference type="Google" id="ProtNLM"/>
    </source>
</evidence>
<keyword evidence="1" id="KW-1133">Transmembrane helix</keyword>
<sequence>MIRTPSQIWGAPILLGVLTTIGLVAALLGDGVWDLVSSLTLGAPVLAGAWYGLRRQPAKR</sequence>
<keyword evidence="1" id="KW-0472">Membrane</keyword>
<accession>A0ABT2ANN2</accession>
<proteinExistence type="predicted"/>
<keyword evidence="1" id="KW-0812">Transmembrane</keyword>
<feature type="transmembrane region" description="Helical" evidence="1">
    <location>
        <begin position="35"/>
        <end position="53"/>
    </location>
</feature>
<feature type="transmembrane region" description="Helical" evidence="1">
    <location>
        <begin position="7"/>
        <end position="29"/>
    </location>
</feature>
<evidence type="ECO:0000256" key="1">
    <source>
        <dbReference type="SAM" id="Phobius"/>
    </source>
</evidence>
<comment type="caution">
    <text evidence="2">The sequence shown here is derived from an EMBL/GenBank/DDBJ whole genome shotgun (WGS) entry which is preliminary data.</text>
</comment>
<protein>
    <recommendedName>
        <fullName evidence="4">DUF4175 domain-containing protein</fullName>
    </recommendedName>
</protein>
<organism evidence="2 3">
    <name type="scientific">Massilia agri</name>
    <dbReference type="NCBI Taxonomy" id="1886785"/>
    <lineage>
        <taxon>Bacteria</taxon>
        <taxon>Pseudomonadati</taxon>
        <taxon>Pseudomonadota</taxon>
        <taxon>Betaproteobacteria</taxon>
        <taxon>Burkholderiales</taxon>
        <taxon>Oxalobacteraceae</taxon>
        <taxon>Telluria group</taxon>
        <taxon>Massilia</taxon>
    </lineage>
</organism>
<evidence type="ECO:0000313" key="3">
    <source>
        <dbReference type="Proteomes" id="UP001206572"/>
    </source>
</evidence>